<organism evidence="1">
    <name type="scientific">Podoviridae sp. ctlMy11</name>
    <dbReference type="NCBI Taxonomy" id="2827746"/>
    <lineage>
        <taxon>Viruses</taxon>
        <taxon>Duplodnaviria</taxon>
        <taxon>Heunggongvirae</taxon>
        <taxon>Uroviricota</taxon>
        <taxon>Caudoviricetes</taxon>
    </lineage>
</organism>
<protein>
    <submittedName>
        <fullName evidence="1">Lysozyme</fullName>
    </submittedName>
</protein>
<accession>A0A8S5TCV7</accession>
<name>A0A8S5TCV7_9CAUD</name>
<reference evidence="1" key="1">
    <citation type="journal article" date="2021" name="Proc. Natl. Acad. Sci. U.S.A.">
        <title>A Catalog of Tens of Thousands of Viruses from Human Metagenomes Reveals Hidden Associations with Chronic Diseases.</title>
        <authorList>
            <person name="Tisza M.J."/>
            <person name="Buck C.B."/>
        </authorList>
    </citation>
    <scope>NUCLEOTIDE SEQUENCE</scope>
    <source>
        <strain evidence="1">CtlMy11</strain>
    </source>
</reference>
<proteinExistence type="predicted"/>
<evidence type="ECO:0000313" key="1">
    <source>
        <dbReference type="EMBL" id="DAF60968.1"/>
    </source>
</evidence>
<sequence>MTANWLKERLPEWAPLLSRKISSRVVESKLEAVIDFSYNQLSSL</sequence>
<dbReference type="EMBL" id="BK032800">
    <property type="protein sequence ID" value="DAF60968.1"/>
    <property type="molecule type" value="Genomic_DNA"/>
</dbReference>